<dbReference type="PANTHER" id="PTHR34387">
    <property type="entry name" value="SLR1258 PROTEIN"/>
    <property type="match status" value="1"/>
</dbReference>
<dbReference type="PANTHER" id="PTHR34387:SF1">
    <property type="entry name" value="PERIPLASMIC IMMUNOGENIC PROTEIN"/>
    <property type="match status" value="1"/>
</dbReference>
<dbReference type="GO" id="GO:0006974">
    <property type="term" value="P:DNA damage response"/>
    <property type="evidence" value="ECO:0007669"/>
    <property type="project" value="TreeGrafter"/>
</dbReference>
<evidence type="ECO:0000313" key="2">
    <source>
        <dbReference type="EMBL" id="UXE60039.1"/>
    </source>
</evidence>
<dbReference type="Gene3D" id="3.30.70.2970">
    <property type="entry name" value="Protein of unknown function (DUF541), domain 2"/>
    <property type="match status" value="1"/>
</dbReference>
<dbReference type="InterPro" id="IPR007497">
    <property type="entry name" value="SIMPL/DUF541"/>
</dbReference>
<dbReference type="KEGG" id="wna:KA717_30895"/>
<dbReference type="InterPro" id="IPR052022">
    <property type="entry name" value="26kDa_periplasmic_antigen"/>
</dbReference>
<dbReference type="EMBL" id="CP073041">
    <property type="protein sequence ID" value="UXE60039.1"/>
    <property type="molecule type" value="Genomic_DNA"/>
</dbReference>
<organism evidence="2">
    <name type="scientific">Woronichinia naegeliana WA131</name>
    <dbReference type="NCBI Taxonomy" id="2824559"/>
    <lineage>
        <taxon>Bacteria</taxon>
        <taxon>Bacillati</taxon>
        <taxon>Cyanobacteriota</taxon>
        <taxon>Cyanophyceae</taxon>
        <taxon>Synechococcales</taxon>
        <taxon>Coelosphaeriaceae</taxon>
        <taxon>Woronichinia</taxon>
    </lineage>
</organism>
<dbReference type="Proteomes" id="UP001065613">
    <property type="component" value="Chromosome"/>
</dbReference>
<protein>
    <submittedName>
        <fullName evidence="2">SIMPL domain-containing protein</fullName>
    </submittedName>
</protein>
<gene>
    <name evidence="2" type="ORF">KA717_30895</name>
</gene>
<accession>A0A977PUY6</accession>
<evidence type="ECO:0000256" key="1">
    <source>
        <dbReference type="SAM" id="SignalP"/>
    </source>
</evidence>
<proteinExistence type="predicted"/>
<reference evidence="2" key="1">
    <citation type="submission" date="2021-04" db="EMBL/GenBank/DDBJ databases">
        <title>Genome sequence of Woronichinia naegeliana from Washington state freshwater lake bloom.</title>
        <authorList>
            <person name="Dreher T.W."/>
        </authorList>
    </citation>
    <scope>NUCLEOTIDE SEQUENCE</scope>
    <source>
        <strain evidence="2">WA131</strain>
    </source>
</reference>
<keyword evidence="1" id="KW-0732">Signal</keyword>
<dbReference type="AlphaFoldDB" id="A0A977PUY6"/>
<dbReference type="Pfam" id="PF04402">
    <property type="entry name" value="SIMPL"/>
    <property type="match status" value="1"/>
</dbReference>
<sequence>MIISTKMVQSLFLATTLGFLTLIPPAQAEDKVIRTLTVTGEGVENIATSLAQVELGVEVTAPTATEVQQDVAKRTNAVVDLLRSRSVEKLQTTGIQLQPNYEYANNQRKLNGYTGTNTVSFRLPTEAVGGLLDQSVKVGATRINGVSFMSAEEAIAAAQKIALKRATEDAQSQANAVFQALNLTPKDVISVQINGANVPIPPRFRTDYMVQAAAAPAPTPVIGGDQSVRGSVTLQIAY</sequence>
<name>A0A977PUY6_9CYAN</name>
<dbReference type="Gene3D" id="3.30.110.170">
    <property type="entry name" value="Protein of unknown function (DUF541), domain 1"/>
    <property type="match status" value="1"/>
</dbReference>
<feature type="signal peptide" evidence="1">
    <location>
        <begin position="1"/>
        <end position="28"/>
    </location>
</feature>
<feature type="chain" id="PRO_5037493828" evidence="1">
    <location>
        <begin position="29"/>
        <end position="238"/>
    </location>
</feature>